<evidence type="ECO:0008006" key="4">
    <source>
        <dbReference type="Google" id="ProtNLM"/>
    </source>
</evidence>
<name>A0A6N9VCN2_STRMI</name>
<protein>
    <recommendedName>
        <fullName evidence="4">Helix-turn-helix domain-containing protein</fullName>
    </recommendedName>
</protein>
<proteinExistence type="predicted"/>
<evidence type="ECO:0000313" key="2">
    <source>
        <dbReference type="EMBL" id="NEB70237.1"/>
    </source>
</evidence>
<organism evidence="2 3">
    <name type="scientific">Streptomyces microflavus</name>
    <name type="common">Streptomyces lipmanii</name>
    <dbReference type="NCBI Taxonomy" id="1919"/>
    <lineage>
        <taxon>Bacteria</taxon>
        <taxon>Bacillati</taxon>
        <taxon>Actinomycetota</taxon>
        <taxon>Actinomycetes</taxon>
        <taxon>Kitasatosporales</taxon>
        <taxon>Streptomycetaceae</taxon>
        <taxon>Streptomyces</taxon>
    </lineage>
</organism>
<feature type="region of interest" description="Disordered" evidence="1">
    <location>
        <begin position="59"/>
        <end position="84"/>
    </location>
</feature>
<sequence length="84" mass="9520">MTGSKYELYGRPEKPADVNQEFMTVQETAYVLGCSVPTVRRRLKALGIKAYPGRRITTSKQDRLDIHNASRETPQKRRRLAAAA</sequence>
<feature type="compositionally biased region" description="Basic and acidic residues" evidence="1">
    <location>
        <begin position="60"/>
        <end position="75"/>
    </location>
</feature>
<dbReference type="AlphaFoldDB" id="A0A6N9VCN2"/>
<dbReference type="RefSeq" id="WP_164358128.1">
    <property type="nucleotide sequence ID" value="NZ_JAAGME010001046.1"/>
</dbReference>
<dbReference type="EMBL" id="JAAGME010001046">
    <property type="protein sequence ID" value="NEB70237.1"/>
    <property type="molecule type" value="Genomic_DNA"/>
</dbReference>
<dbReference type="Proteomes" id="UP000471648">
    <property type="component" value="Unassembled WGS sequence"/>
</dbReference>
<evidence type="ECO:0000256" key="1">
    <source>
        <dbReference type="SAM" id="MobiDB-lite"/>
    </source>
</evidence>
<accession>A0A6N9VCN2</accession>
<comment type="caution">
    <text evidence="2">The sequence shown here is derived from an EMBL/GenBank/DDBJ whole genome shotgun (WGS) entry which is preliminary data.</text>
</comment>
<gene>
    <name evidence="2" type="ORF">G3I39_24750</name>
</gene>
<reference evidence="2 3" key="1">
    <citation type="submission" date="2020-01" db="EMBL/GenBank/DDBJ databases">
        <title>Insect and environment-associated Actinomycetes.</title>
        <authorList>
            <person name="Currrie C."/>
            <person name="Chevrette M."/>
            <person name="Carlson C."/>
            <person name="Stubbendieck R."/>
            <person name="Wendt-Pienkowski E."/>
        </authorList>
    </citation>
    <scope>NUCLEOTIDE SEQUENCE [LARGE SCALE GENOMIC DNA]</scope>
    <source>
        <strain evidence="2 3">SID14438</strain>
    </source>
</reference>
<evidence type="ECO:0000313" key="3">
    <source>
        <dbReference type="Proteomes" id="UP000471648"/>
    </source>
</evidence>